<feature type="domain" description="Type VI secretion system component TssM1 N-terminal" evidence="2">
    <location>
        <begin position="174"/>
        <end position="418"/>
    </location>
</feature>
<dbReference type="InterPro" id="IPR025743">
    <property type="entry name" value="TssM1_N"/>
</dbReference>
<dbReference type="InterPro" id="IPR027417">
    <property type="entry name" value="P-loop_NTPase"/>
</dbReference>
<keyword evidence="1" id="KW-0472">Membrane</keyword>
<dbReference type="KEGG" id="nba:CUN60_01120"/>
<evidence type="ECO:0000313" key="3">
    <source>
        <dbReference type="EMBL" id="AUR50961.1"/>
    </source>
</evidence>
<feature type="transmembrane region" description="Helical" evidence="1">
    <location>
        <begin position="416"/>
        <end position="437"/>
    </location>
</feature>
<keyword evidence="1" id="KW-0812">Transmembrane</keyword>
<dbReference type="PANTHER" id="PTHR36153">
    <property type="entry name" value="INNER MEMBRANE PROTEIN-RELATED"/>
    <property type="match status" value="1"/>
</dbReference>
<dbReference type="PANTHER" id="PTHR36153:SF1">
    <property type="entry name" value="TYPE VI SECRETION SYSTEM COMPONENT TSSM1"/>
    <property type="match status" value="1"/>
</dbReference>
<dbReference type="SUPFAM" id="SSF52540">
    <property type="entry name" value="P-loop containing nucleoside triphosphate hydrolases"/>
    <property type="match status" value="1"/>
</dbReference>
<feature type="transmembrane region" description="Helical" evidence="1">
    <location>
        <begin position="32"/>
        <end position="52"/>
    </location>
</feature>
<protein>
    <recommendedName>
        <fullName evidence="2">Type VI secretion system component TssM1 N-terminal domain-containing protein</fullName>
    </recommendedName>
</protein>
<accession>A0A2I7N3C7</accession>
<dbReference type="EMBL" id="CP024847">
    <property type="protein sequence ID" value="AUR50961.1"/>
    <property type="molecule type" value="Genomic_DNA"/>
</dbReference>
<dbReference type="InterPro" id="IPR053156">
    <property type="entry name" value="T6SS_TssM-like"/>
</dbReference>
<organism evidence="3 4">
    <name type="scientific">Aquella oligotrophica</name>
    <dbReference type="NCBI Taxonomy" id="2067065"/>
    <lineage>
        <taxon>Bacteria</taxon>
        <taxon>Pseudomonadati</taxon>
        <taxon>Pseudomonadota</taxon>
        <taxon>Betaproteobacteria</taxon>
        <taxon>Neisseriales</taxon>
        <taxon>Neisseriaceae</taxon>
        <taxon>Aquella</taxon>
    </lineage>
</organism>
<dbReference type="OrthoDB" id="9758229at2"/>
<proteinExistence type="predicted"/>
<dbReference type="Pfam" id="PF14331">
    <property type="entry name" value="IcmF-related_N"/>
    <property type="match status" value="1"/>
</dbReference>
<sequence>MKKFLKIFFSILLLLIIIGAIAWFVLQEGWQWWVGLTIFFGVVGVWLGIIFFRKFLAKRKMQEFVSRIVEQDIPSIDLPGSRANSIQMLRNRWLEATNLIRLSKAQDIPWFVMLGGTESGKTTAIKHAKLSTALSTTVKNLGINKTENCEWWFLEKSIILDTSSKYVIPENELDDTEEWKEFLHLFLKYRKRKPINGVVVTISAERLLTADHMSLRDEGQNLRKRIDNLMRISWAKFPVYVMITKMDYVFGFNEVAQTLDGNKINEAAGFLNNANETWQKMVDDFFDSVFAKFSQLRNNAVNNSDETPSSGMLILPQEFIEIRAAFNEFIQPVFESNSYQEQPICRGIYLSSSKQEASAKSSILKYQGEYVSSQESDSGRQGVFLRDFFDKILPADSEMVVPAYNALRWRYLASSLGILSILSVTVALGSLLTGTYLHNRNVMNIFFNEYKTAPYLGNDVATNIVTLDNFQRTIRKIDSADKQWFLPSFGLTASSNLIDKLKLQYVDMYKKGFLIDFDKQLYQNIVKLNESTNTEEASIYIEFLTARIDSIDAHITSNKIDTNTLADRNLQMVFPNVAMIIYPQLPLAIANLTDDLYVPYLVWSKDKVAIQRNLKAMLNTLRGLLINDPDWHVIRNQKAFLPFQVDLSDFWGGALGDSAKKVVVPGIFTKEGMSRIDHFIGLVTKAGVIQGGNDPSLQAFWNWYQVEYYEAWRKFVVAFSQVQISSFNDDEKKNLALKMTGESNPYYRFLNFAARELVPNKHLANPPDWANLIMQLDSLQNLSNGESTIVNLQQRVFQGVNKLVNNNTLAQKSELFNQQIKIAGLIGDYNAALSQISPAQISDDSYLLYTGNIFAEYNGKTEPKSPVSIALLKFNQLRQALSIGNSDEISMVWQIEAGPLDFLLQYLMTKTACAIENKWDSEVVGKISTVKSSEIPKILLDKNTGLLWKFVGDTLGPFLTLDQWGYSSRSIYDKTIFAQSVSFNQEFISYINNARPAMIDYQNQYSVNIATVPVTVNPEATTKPYGVILTVQCADGEQTLKNFNYPNQLTVNWSPDKCGDTTLTILFSNLTLNKVYSGGMGFAKFLADFKTGAHEFSNSDFAESDVLEDNYKVNRITVKYKINQNVAAIGLLRNISSNIPQDATNCNNSQKR</sequence>
<reference evidence="4" key="1">
    <citation type="submission" date="2017-11" db="EMBL/GenBank/DDBJ databases">
        <authorList>
            <person name="Chan K.G."/>
            <person name="Lee L.S."/>
        </authorList>
    </citation>
    <scope>NUCLEOTIDE SEQUENCE [LARGE SCALE GENOMIC DNA]</scope>
    <source>
        <strain evidence="4">DSM 100970</strain>
    </source>
</reference>
<dbReference type="Proteomes" id="UP000236655">
    <property type="component" value="Chromosome"/>
</dbReference>
<evidence type="ECO:0000313" key="4">
    <source>
        <dbReference type="Proteomes" id="UP000236655"/>
    </source>
</evidence>
<gene>
    <name evidence="3" type="ORF">CUN60_01120</name>
</gene>
<dbReference type="RefSeq" id="WP_102950261.1">
    <property type="nucleotide sequence ID" value="NZ_CP024847.1"/>
</dbReference>
<evidence type="ECO:0000259" key="2">
    <source>
        <dbReference type="Pfam" id="PF14331"/>
    </source>
</evidence>
<evidence type="ECO:0000256" key="1">
    <source>
        <dbReference type="SAM" id="Phobius"/>
    </source>
</evidence>
<keyword evidence="4" id="KW-1185">Reference proteome</keyword>
<dbReference type="AlphaFoldDB" id="A0A2I7N3C7"/>
<feature type="transmembrane region" description="Helical" evidence="1">
    <location>
        <begin position="7"/>
        <end position="26"/>
    </location>
</feature>
<keyword evidence="1" id="KW-1133">Transmembrane helix</keyword>
<name>A0A2I7N3C7_9NEIS</name>